<dbReference type="AlphaFoldDB" id="A0A077EEE2"/>
<organism evidence="1 2">
    <name type="scientific">Elizabethkingia anophelis NUHP1</name>
    <dbReference type="NCBI Taxonomy" id="1338011"/>
    <lineage>
        <taxon>Bacteria</taxon>
        <taxon>Pseudomonadati</taxon>
        <taxon>Bacteroidota</taxon>
        <taxon>Flavobacteriia</taxon>
        <taxon>Flavobacteriales</taxon>
        <taxon>Weeksellaceae</taxon>
        <taxon>Elizabethkingia</taxon>
    </lineage>
</organism>
<accession>A0A077EEE2</accession>
<protein>
    <submittedName>
        <fullName evidence="1">Uncharacterized protein</fullName>
    </submittedName>
</protein>
<dbReference type="eggNOG" id="ENOG50341TU">
    <property type="taxonomic scope" value="Bacteria"/>
</dbReference>
<dbReference type="HOGENOM" id="CLU_2232332_0_0_10"/>
<dbReference type="Proteomes" id="UP000028933">
    <property type="component" value="Chromosome"/>
</dbReference>
<reference evidence="1" key="2">
    <citation type="journal article" date="2015" name="Genome Biol. Evol.">
        <title>Complete Genome Sequence and Transcriptomic Analysis of the Novel Pathogen Elizabethkingia anophelis in Response to Oxidative Stress.</title>
        <authorList>
            <person name="Li Y."/>
            <person name="Liu Y."/>
            <person name="Chew S.C."/>
            <person name="Tay M."/>
            <person name="Salido M.M."/>
            <person name="Teo J."/>
            <person name="Lauro F.M."/>
            <person name="Givskov M."/>
            <person name="Yang L."/>
        </authorList>
    </citation>
    <scope>NUCLEOTIDE SEQUENCE</scope>
    <source>
        <strain evidence="1">NUHP1</strain>
    </source>
</reference>
<dbReference type="KEGG" id="eao:BD94_2156"/>
<proteinExistence type="predicted"/>
<name>A0A077EEE2_9FLAO</name>
<sequence>MPELKMQDAQLLLKKIYANPKNYDLKSIDGVVSGGDDQVSFRLYKTKEKVVFEVIVNELVFKNSTGDWTNSLIMLENAIRKIEGEAENSKIEQAIDKLRKYLAEE</sequence>
<dbReference type="STRING" id="1338011.BD94_2156"/>
<evidence type="ECO:0000313" key="1">
    <source>
        <dbReference type="EMBL" id="AIL45931.1"/>
    </source>
</evidence>
<dbReference type="EMBL" id="CP007547">
    <property type="protein sequence ID" value="AIL45931.1"/>
    <property type="molecule type" value="Genomic_DNA"/>
</dbReference>
<dbReference type="RefSeq" id="WP_024564262.1">
    <property type="nucleotide sequence ID" value="NZ_CP007547.1"/>
</dbReference>
<evidence type="ECO:0000313" key="2">
    <source>
        <dbReference type="Proteomes" id="UP000028933"/>
    </source>
</evidence>
<reference evidence="1" key="1">
    <citation type="journal article" date="2013" name="Lancet">
        <title>First case of E anophelis outbreak in an intensive-care unit.</title>
        <authorList>
            <person name="Teo J."/>
            <person name="Tan S.Y."/>
            <person name="Tay M."/>
            <person name="Ding Y."/>
            <person name="Kjelleberg S."/>
            <person name="Givskov M."/>
            <person name="Lin R.T."/>
            <person name="Yang L."/>
        </authorList>
    </citation>
    <scope>NUCLEOTIDE SEQUENCE [LARGE SCALE GENOMIC DNA]</scope>
    <source>
        <strain evidence="1">NUHP1</strain>
    </source>
</reference>
<gene>
    <name evidence="1" type="ORF">BD94_2156</name>
</gene>